<dbReference type="eggNOG" id="COG2137">
    <property type="taxonomic scope" value="Bacteria"/>
</dbReference>
<protein>
    <recommendedName>
        <fullName evidence="3 5">Regulatory protein RecX</fullName>
    </recommendedName>
</protein>
<dbReference type="RefSeq" id="WP_005942921.1">
    <property type="nucleotide sequence ID" value="NZ_ATVK01000060.1"/>
</dbReference>
<evidence type="ECO:0000256" key="5">
    <source>
        <dbReference type="HAMAP-Rule" id="MF_01114"/>
    </source>
</evidence>
<dbReference type="Pfam" id="PF21982">
    <property type="entry name" value="RecX_HTH1"/>
    <property type="match status" value="1"/>
</dbReference>
<dbReference type="Pfam" id="PF02631">
    <property type="entry name" value="RecX_HTH2"/>
    <property type="match status" value="1"/>
</dbReference>
<dbReference type="OrthoDB" id="5244465at2"/>
<dbReference type="EMBL" id="BANT01000042">
    <property type="protein sequence ID" value="GAC58552.1"/>
    <property type="molecule type" value="Genomic_DNA"/>
</dbReference>
<feature type="domain" description="RecX first three-helical" evidence="7">
    <location>
        <begin position="9"/>
        <end position="48"/>
    </location>
</feature>
<accession>L7LEQ9</accession>
<evidence type="ECO:0000256" key="2">
    <source>
        <dbReference type="ARBA" id="ARBA00009695"/>
    </source>
</evidence>
<evidence type="ECO:0000313" key="8">
    <source>
        <dbReference type="EMBL" id="GAC58552.1"/>
    </source>
</evidence>
<dbReference type="InterPro" id="IPR036388">
    <property type="entry name" value="WH-like_DNA-bd_sf"/>
</dbReference>
<dbReference type="PANTHER" id="PTHR33602:SF1">
    <property type="entry name" value="REGULATORY PROTEIN RECX FAMILY PROTEIN"/>
    <property type="match status" value="1"/>
</dbReference>
<evidence type="ECO:0000256" key="4">
    <source>
        <dbReference type="ARBA" id="ARBA00022490"/>
    </source>
</evidence>
<dbReference type="InterPro" id="IPR053926">
    <property type="entry name" value="RecX_HTH_1st"/>
</dbReference>
<name>L7LEQ9_9ACTN</name>
<keyword evidence="9" id="KW-1185">Reference proteome</keyword>
<evidence type="ECO:0000259" key="6">
    <source>
        <dbReference type="Pfam" id="PF02631"/>
    </source>
</evidence>
<dbReference type="HAMAP" id="MF_01114">
    <property type="entry name" value="RecX"/>
    <property type="match status" value="1"/>
</dbReference>
<dbReference type="GO" id="GO:0005737">
    <property type="term" value="C:cytoplasm"/>
    <property type="evidence" value="ECO:0007669"/>
    <property type="project" value="UniProtKB-SubCell"/>
</dbReference>
<evidence type="ECO:0000259" key="7">
    <source>
        <dbReference type="Pfam" id="PF21982"/>
    </source>
</evidence>
<evidence type="ECO:0000256" key="3">
    <source>
        <dbReference type="ARBA" id="ARBA00018111"/>
    </source>
</evidence>
<evidence type="ECO:0000256" key="1">
    <source>
        <dbReference type="ARBA" id="ARBA00004496"/>
    </source>
</evidence>
<comment type="subcellular location">
    <subcellularLocation>
        <location evidence="1 5">Cytoplasm</location>
    </subcellularLocation>
</comment>
<organism evidence="8 9">
    <name type="scientific">Gordonia hirsuta DSM 44140 = NBRC 16056</name>
    <dbReference type="NCBI Taxonomy" id="1121927"/>
    <lineage>
        <taxon>Bacteria</taxon>
        <taxon>Bacillati</taxon>
        <taxon>Actinomycetota</taxon>
        <taxon>Actinomycetes</taxon>
        <taxon>Mycobacteriales</taxon>
        <taxon>Gordoniaceae</taxon>
        <taxon>Gordonia</taxon>
    </lineage>
</organism>
<comment type="caution">
    <text evidence="8">The sequence shown here is derived from an EMBL/GenBank/DDBJ whole genome shotgun (WGS) entry which is preliminary data.</text>
</comment>
<comment type="function">
    <text evidence="5">Modulates RecA activity.</text>
</comment>
<dbReference type="InterPro" id="IPR003783">
    <property type="entry name" value="Regulatory_RecX"/>
</dbReference>
<dbReference type="STRING" id="1121927.GOHSU_42_00440"/>
<feature type="domain" description="RecX second three-helical" evidence="6">
    <location>
        <begin position="55"/>
        <end position="96"/>
    </location>
</feature>
<sequence>MTEKTGPSAWDAALRLLGVRARSRVEIAQRLAQREFDAATIDEVLARLESAGLIDDDEFAREWAHSRHRHSGRGRLALRRELRTKGVAAETIEEALAQIEPEDERAQAAEIAAKKLASSSLDLDDHADRAKAYRRLAGVLGRRGFPPEMISSVVSDTIRAAR</sequence>
<dbReference type="AlphaFoldDB" id="L7LEQ9"/>
<reference evidence="8 9" key="1">
    <citation type="submission" date="2012-12" db="EMBL/GenBank/DDBJ databases">
        <title>Whole genome shotgun sequence of Gordonia hirsuta NBRC 16056.</title>
        <authorList>
            <person name="Isaki-Nakamura S."/>
            <person name="Hosoyama A."/>
            <person name="Tsuchikane K."/>
            <person name="Katsumata H."/>
            <person name="Baba S."/>
            <person name="Yamazaki S."/>
            <person name="Fujita N."/>
        </authorList>
    </citation>
    <scope>NUCLEOTIDE SEQUENCE [LARGE SCALE GENOMIC DNA]</scope>
    <source>
        <strain evidence="8 9">NBRC 16056</strain>
    </source>
</reference>
<evidence type="ECO:0000313" key="9">
    <source>
        <dbReference type="Proteomes" id="UP000053405"/>
    </source>
</evidence>
<dbReference type="GO" id="GO:0006282">
    <property type="term" value="P:regulation of DNA repair"/>
    <property type="evidence" value="ECO:0007669"/>
    <property type="project" value="UniProtKB-UniRule"/>
</dbReference>
<dbReference type="InterPro" id="IPR053924">
    <property type="entry name" value="RecX_HTH_2nd"/>
</dbReference>
<dbReference type="PANTHER" id="PTHR33602">
    <property type="entry name" value="REGULATORY PROTEIN RECX FAMILY PROTEIN"/>
    <property type="match status" value="1"/>
</dbReference>
<dbReference type="Proteomes" id="UP000053405">
    <property type="component" value="Unassembled WGS sequence"/>
</dbReference>
<proteinExistence type="inferred from homology"/>
<gene>
    <name evidence="5 8" type="primary">recX</name>
    <name evidence="8" type="ORF">GOHSU_42_00440</name>
</gene>
<dbReference type="Gene3D" id="1.10.10.10">
    <property type="entry name" value="Winged helix-like DNA-binding domain superfamily/Winged helix DNA-binding domain"/>
    <property type="match status" value="2"/>
</dbReference>
<keyword evidence="4 5" id="KW-0963">Cytoplasm</keyword>
<comment type="similarity">
    <text evidence="2 5">Belongs to the RecX family.</text>
</comment>